<dbReference type="NCBIfam" id="NF004684">
    <property type="entry name" value="PRK06027.1"/>
    <property type="match status" value="1"/>
</dbReference>
<dbReference type="NCBIfam" id="TIGR00655">
    <property type="entry name" value="PurU"/>
    <property type="match status" value="1"/>
</dbReference>
<keyword evidence="2 3" id="KW-0378">Hydrolase</keyword>
<proteinExistence type="inferred from homology"/>
<dbReference type="EMBL" id="QJJU01000030">
    <property type="protein sequence ID" value="PXX01382.1"/>
    <property type="molecule type" value="Genomic_DNA"/>
</dbReference>
<dbReference type="InterPro" id="IPR002912">
    <property type="entry name" value="ACT_dom"/>
</dbReference>
<evidence type="ECO:0000313" key="6">
    <source>
        <dbReference type="EMBL" id="PXX01382.1"/>
    </source>
</evidence>
<dbReference type="Pfam" id="PF01842">
    <property type="entry name" value="ACT"/>
    <property type="match status" value="1"/>
</dbReference>
<evidence type="ECO:0000256" key="1">
    <source>
        <dbReference type="ARBA" id="ARBA00022563"/>
    </source>
</evidence>
<sequence>MIVAQTDVEINDVVAGAEYPVGHAALPVKDVGRLLLRCGDRPGLVAAVSTFLTRAGANIVSLDQHSTQPTGGTFFQRTIFHLPGLATARDGLEQDFAEQVGAPYGMDFRLTEAAIPKRLAIMASTEDHCLLDLLWRNRRGELDMSVVMVIGNHPDLADAVRPFGVPFLHVPAHKDIREKAEQRQLDLLRGNVDLMVLARYMQILTPQFLQQLDCPLINIHHSFLPAFIGAAPYRRAKERGVKLVGATAHYVTEDLDEGPIIEQDVVRVDHRHSVEDLTRLGADVERAVLSRAVLWHCEDRIIRYRNQTIVF</sequence>
<dbReference type="EC" id="3.5.1.10" evidence="3 4"/>
<evidence type="ECO:0000256" key="4">
    <source>
        <dbReference type="NCBIfam" id="TIGR00655"/>
    </source>
</evidence>
<keyword evidence="7" id="KW-1185">Reference proteome</keyword>
<protein>
    <recommendedName>
        <fullName evidence="3 4">Formyltetrahydrofolate deformylase</fullName>
        <ecNumber evidence="3 4">3.5.1.10</ecNumber>
    </recommendedName>
    <alternativeName>
        <fullName evidence="3">Formyl-FH(4) hydrolase</fullName>
    </alternativeName>
</protein>
<dbReference type="PROSITE" id="PS51671">
    <property type="entry name" value="ACT"/>
    <property type="match status" value="1"/>
</dbReference>
<dbReference type="SUPFAM" id="SSF53328">
    <property type="entry name" value="Formyltransferase"/>
    <property type="match status" value="1"/>
</dbReference>
<dbReference type="InterPro" id="IPR044074">
    <property type="entry name" value="PurU_ACT"/>
</dbReference>
<gene>
    <name evidence="3" type="primary">purU</name>
    <name evidence="6" type="ORF">C8E89_1306</name>
</gene>
<comment type="caution">
    <text evidence="6">The sequence shown here is derived from an EMBL/GenBank/DDBJ whole genome shotgun (WGS) entry which is preliminary data.</text>
</comment>
<dbReference type="UniPathway" id="UPA00074">
    <property type="reaction ID" value="UER00170"/>
</dbReference>
<reference evidence="7" key="1">
    <citation type="submission" date="2018-05" db="EMBL/GenBank/DDBJ databases">
        <authorList>
            <person name="Deangelis K."/>
            <person name="Huntemann M."/>
            <person name="Clum A."/>
            <person name="Pillay M."/>
            <person name="Palaniappan K."/>
            <person name="Varghese N."/>
            <person name="Mikhailova N."/>
            <person name="Stamatis D."/>
            <person name="Reddy T."/>
            <person name="Daum C."/>
            <person name="Shapiro N."/>
            <person name="Ivanova N."/>
            <person name="Kyrpides N."/>
            <person name="Woyke T."/>
        </authorList>
    </citation>
    <scope>NUCLEOTIDE SEQUENCE [LARGE SCALE GENOMIC DNA]</scope>
    <source>
        <strain evidence="7">GAS496</strain>
    </source>
</reference>
<keyword evidence="1 3" id="KW-0554">One-carbon metabolism</keyword>
<dbReference type="AlphaFoldDB" id="A0A318HJ66"/>
<dbReference type="CDD" id="cd08648">
    <property type="entry name" value="FMT_core_Formyl-FH4-Hydrolase_C"/>
    <property type="match status" value="1"/>
</dbReference>
<dbReference type="Pfam" id="PF00551">
    <property type="entry name" value="Formyl_trans_N"/>
    <property type="match status" value="1"/>
</dbReference>
<keyword evidence="3" id="KW-0658">Purine biosynthesis</keyword>
<dbReference type="InterPro" id="IPR045865">
    <property type="entry name" value="ACT-like_dom_sf"/>
</dbReference>
<evidence type="ECO:0000259" key="5">
    <source>
        <dbReference type="PROSITE" id="PS51671"/>
    </source>
</evidence>
<dbReference type="GO" id="GO:0006189">
    <property type="term" value="P:'de novo' IMP biosynthetic process"/>
    <property type="evidence" value="ECO:0007669"/>
    <property type="project" value="UniProtKB-UniRule"/>
</dbReference>
<dbReference type="GO" id="GO:0006730">
    <property type="term" value="P:one-carbon metabolic process"/>
    <property type="evidence" value="ECO:0007669"/>
    <property type="project" value="UniProtKB-KW"/>
</dbReference>
<dbReference type="InterPro" id="IPR004810">
    <property type="entry name" value="PurU"/>
</dbReference>
<dbReference type="PRINTS" id="PR01575">
    <property type="entry name" value="FFH4HYDRLASE"/>
</dbReference>
<dbReference type="CDD" id="cd04875">
    <property type="entry name" value="ACT_F4HF-DF"/>
    <property type="match status" value="1"/>
</dbReference>
<evidence type="ECO:0000256" key="2">
    <source>
        <dbReference type="ARBA" id="ARBA00022801"/>
    </source>
</evidence>
<name>A0A318HJ66_9MYCO</name>
<comment type="function">
    <text evidence="3">Catalyzes the hydrolysis of 10-formyltetrahydrofolate (formyl-FH4) to formate and tetrahydrofolate (FH4).</text>
</comment>
<dbReference type="GO" id="GO:0008864">
    <property type="term" value="F:formyltetrahydrofolate deformylase activity"/>
    <property type="evidence" value="ECO:0007669"/>
    <property type="project" value="UniProtKB-UniRule"/>
</dbReference>
<organism evidence="6 7">
    <name type="scientific">Mycolicibacterium moriokaense</name>
    <dbReference type="NCBI Taxonomy" id="39691"/>
    <lineage>
        <taxon>Bacteria</taxon>
        <taxon>Bacillati</taxon>
        <taxon>Actinomycetota</taxon>
        <taxon>Actinomycetes</taxon>
        <taxon>Mycobacteriales</taxon>
        <taxon>Mycobacteriaceae</taxon>
        <taxon>Mycolicibacterium</taxon>
    </lineage>
</organism>
<comment type="similarity">
    <text evidence="3">Belongs to the PurU family.</text>
</comment>
<comment type="pathway">
    <text evidence="3">Purine metabolism; IMP biosynthesis via de novo pathway; formate from 10-formyl-5,6,7,8-tetrahydrofolate: step 1/1.</text>
</comment>
<comment type="catalytic activity">
    <reaction evidence="3">
        <text>(6R)-10-formyltetrahydrofolate + H2O = (6S)-5,6,7,8-tetrahydrofolate + formate + H(+)</text>
        <dbReference type="Rhea" id="RHEA:19833"/>
        <dbReference type="ChEBI" id="CHEBI:15377"/>
        <dbReference type="ChEBI" id="CHEBI:15378"/>
        <dbReference type="ChEBI" id="CHEBI:15740"/>
        <dbReference type="ChEBI" id="CHEBI:57453"/>
        <dbReference type="ChEBI" id="CHEBI:195366"/>
        <dbReference type="EC" id="3.5.1.10"/>
    </reaction>
</comment>
<dbReference type="InterPro" id="IPR036477">
    <property type="entry name" value="Formyl_transf_N_sf"/>
</dbReference>
<dbReference type="HAMAP" id="MF_01927">
    <property type="entry name" value="PurU"/>
    <property type="match status" value="1"/>
</dbReference>
<reference evidence="6 7" key="2">
    <citation type="submission" date="2018-06" db="EMBL/GenBank/DDBJ databases">
        <title>Sequencing of bacterial isolates from soil warming experiment in Harvard Forest, Massachusetts, USA.</title>
        <authorList>
            <person name="Deangelis K.PhD."/>
        </authorList>
    </citation>
    <scope>NUCLEOTIDE SEQUENCE [LARGE SCALE GENOMIC DNA]</scope>
    <source>
        <strain evidence="6 7">GAS496</strain>
    </source>
</reference>
<evidence type="ECO:0000313" key="7">
    <source>
        <dbReference type="Proteomes" id="UP000247781"/>
    </source>
</evidence>
<feature type="domain" description="ACT" evidence="5">
    <location>
        <begin position="33"/>
        <end position="122"/>
    </location>
</feature>
<dbReference type="Gene3D" id="3.40.50.170">
    <property type="entry name" value="Formyl transferase, N-terminal domain"/>
    <property type="match status" value="1"/>
</dbReference>
<dbReference type="PANTHER" id="PTHR42706">
    <property type="entry name" value="FORMYLTETRAHYDROFOLATE DEFORMYLASE"/>
    <property type="match status" value="1"/>
</dbReference>
<dbReference type="Proteomes" id="UP000247781">
    <property type="component" value="Unassembled WGS sequence"/>
</dbReference>
<dbReference type="SUPFAM" id="SSF55021">
    <property type="entry name" value="ACT-like"/>
    <property type="match status" value="1"/>
</dbReference>
<dbReference type="InterPro" id="IPR002376">
    <property type="entry name" value="Formyl_transf_N"/>
</dbReference>
<evidence type="ECO:0000256" key="3">
    <source>
        <dbReference type="HAMAP-Rule" id="MF_01927"/>
    </source>
</evidence>
<feature type="active site" evidence="3">
    <location>
        <position position="256"/>
    </location>
</feature>
<dbReference type="Gene3D" id="3.30.70.260">
    <property type="match status" value="1"/>
</dbReference>
<dbReference type="PIRSF" id="PIRSF036480">
    <property type="entry name" value="FormyFH4_hydr"/>
    <property type="match status" value="1"/>
</dbReference>
<dbReference type="PANTHER" id="PTHR42706:SF1">
    <property type="entry name" value="FORMYLTETRAHYDROFOLATE DEFORMYLASE 2, MITOCHONDRIAL"/>
    <property type="match status" value="1"/>
</dbReference>
<accession>A0A318HJ66</accession>
<dbReference type="InterPro" id="IPR041729">
    <property type="entry name" value="Formyl-FH4-Hydrolase_C"/>
</dbReference>